<evidence type="ECO:0000256" key="2">
    <source>
        <dbReference type="SAM" id="MobiDB-lite"/>
    </source>
</evidence>
<gene>
    <name evidence="4" type="ORF">BCR25_10080</name>
</gene>
<proteinExistence type="predicted"/>
<protein>
    <recommendedName>
        <fullName evidence="1">Signal peptidase I</fullName>
        <ecNumber evidence="1">3.4.21.89</ecNumber>
    </recommendedName>
</protein>
<dbReference type="EMBL" id="MIJY01000044">
    <property type="protein sequence ID" value="OEG09842.1"/>
    <property type="molecule type" value="Genomic_DNA"/>
</dbReference>
<sequence>MSVESTKKSNKKESKSRNKMKTQQTKRSPKKAIGKSRKVKQIEQPKKKWKKGMSLLFDLLYYLLVIGIILGSILFVANKDSNKSFFGYRFYNVLTNSMVPQKDSLPGGFHSGDVTIVKMATYDQIKVNDIVTFTVGEGSYLTHRVKEKMTELNGEEGKFMITQGDANKSQDPPVDGSRVVGKVVFVIPYVGNILKFVRDHFVVCLIFLISMFGFVWVLRFYFEQPDYVEVKKGKTKKKPRVHKGNVKEKRNIRST</sequence>
<evidence type="ECO:0000256" key="3">
    <source>
        <dbReference type="SAM" id="Phobius"/>
    </source>
</evidence>
<dbReference type="GO" id="GO:0004252">
    <property type="term" value="F:serine-type endopeptidase activity"/>
    <property type="evidence" value="ECO:0007669"/>
    <property type="project" value="UniProtKB-UniRule"/>
</dbReference>
<keyword evidence="3" id="KW-0812">Transmembrane</keyword>
<dbReference type="PANTHER" id="PTHR10806">
    <property type="entry name" value="SIGNAL PEPTIDASE COMPLEX CATALYTIC SUBUNIT SEC11"/>
    <property type="match status" value="1"/>
</dbReference>
<feature type="transmembrane region" description="Helical" evidence="3">
    <location>
        <begin position="200"/>
        <end position="222"/>
    </location>
</feature>
<dbReference type="AlphaFoldDB" id="A0A1E5GAV8"/>
<dbReference type="PANTHER" id="PTHR10806:SF6">
    <property type="entry name" value="SIGNAL PEPTIDASE COMPLEX CATALYTIC SUBUNIT SEC11"/>
    <property type="match status" value="1"/>
</dbReference>
<comment type="caution">
    <text evidence="4">The sequence shown here is derived from an EMBL/GenBank/DDBJ whole genome shotgun (WGS) entry which is preliminary data.</text>
</comment>
<evidence type="ECO:0000313" key="4">
    <source>
        <dbReference type="EMBL" id="OEG09842.1"/>
    </source>
</evidence>
<feature type="compositionally biased region" description="Basic and acidic residues" evidence="2">
    <location>
        <begin position="1"/>
        <end position="16"/>
    </location>
</feature>
<dbReference type="NCBIfam" id="TIGR02228">
    <property type="entry name" value="sigpep_I_arch"/>
    <property type="match status" value="1"/>
</dbReference>
<keyword evidence="5" id="KW-1185">Reference proteome</keyword>
<feature type="region of interest" description="Disordered" evidence="2">
    <location>
        <begin position="1"/>
        <end position="45"/>
    </location>
</feature>
<name>A0A1E5GAV8_9ENTE</name>
<dbReference type="Proteomes" id="UP000095094">
    <property type="component" value="Unassembled WGS sequence"/>
</dbReference>
<keyword evidence="3" id="KW-1133">Transmembrane helix</keyword>
<organism evidence="4 5">
    <name type="scientific">Enterococcus termitis</name>
    <dbReference type="NCBI Taxonomy" id="332950"/>
    <lineage>
        <taxon>Bacteria</taxon>
        <taxon>Bacillati</taxon>
        <taxon>Bacillota</taxon>
        <taxon>Bacilli</taxon>
        <taxon>Lactobacillales</taxon>
        <taxon>Enterococcaceae</taxon>
        <taxon>Enterococcus</taxon>
    </lineage>
</organism>
<dbReference type="CDD" id="cd06462">
    <property type="entry name" value="Peptidase_S24_S26"/>
    <property type="match status" value="1"/>
</dbReference>
<evidence type="ECO:0000256" key="1">
    <source>
        <dbReference type="NCBIfam" id="TIGR02228"/>
    </source>
</evidence>
<feature type="compositionally biased region" description="Basic residues" evidence="2">
    <location>
        <begin position="234"/>
        <end position="244"/>
    </location>
</feature>
<keyword evidence="3" id="KW-0472">Membrane</keyword>
<dbReference type="GO" id="GO:0006465">
    <property type="term" value="P:signal peptide processing"/>
    <property type="evidence" value="ECO:0007669"/>
    <property type="project" value="UniProtKB-UniRule"/>
</dbReference>
<feature type="transmembrane region" description="Helical" evidence="3">
    <location>
        <begin position="55"/>
        <end position="77"/>
    </location>
</feature>
<feature type="compositionally biased region" description="Basic residues" evidence="2">
    <location>
        <begin position="27"/>
        <end position="39"/>
    </location>
</feature>
<reference evidence="5" key="1">
    <citation type="submission" date="2016-09" db="EMBL/GenBank/DDBJ databases">
        <authorList>
            <person name="Gulvik C.A."/>
        </authorList>
    </citation>
    <scope>NUCLEOTIDE SEQUENCE [LARGE SCALE GENOMIC DNA]</scope>
    <source>
        <strain evidence="5">LMG 8895</strain>
    </source>
</reference>
<feature type="region of interest" description="Disordered" evidence="2">
    <location>
        <begin position="234"/>
        <end position="255"/>
    </location>
</feature>
<dbReference type="GO" id="GO:0016020">
    <property type="term" value="C:membrane"/>
    <property type="evidence" value="ECO:0007669"/>
    <property type="project" value="UniProtKB-UniRule"/>
</dbReference>
<dbReference type="EC" id="3.4.21.89" evidence="1"/>
<dbReference type="GO" id="GO:0009003">
    <property type="term" value="F:signal peptidase activity"/>
    <property type="evidence" value="ECO:0007669"/>
    <property type="project" value="UniProtKB-EC"/>
</dbReference>
<feature type="compositionally biased region" description="Basic and acidic residues" evidence="2">
    <location>
        <begin position="245"/>
        <end position="255"/>
    </location>
</feature>
<dbReference type="InterPro" id="IPR001733">
    <property type="entry name" value="Peptidase_S26B"/>
</dbReference>
<accession>A0A1E5GAV8</accession>
<evidence type="ECO:0000313" key="5">
    <source>
        <dbReference type="Proteomes" id="UP000095094"/>
    </source>
</evidence>